<evidence type="ECO:0000256" key="4">
    <source>
        <dbReference type="SAM" id="MobiDB-lite"/>
    </source>
</evidence>
<feature type="region of interest" description="Disordered" evidence="4">
    <location>
        <begin position="1"/>
        <end position="25"/>
    </location>
</feature>
<accession>A0A2A7V040</accession>
<dbReference type="Proteomes" id="UP000220246">
    <property type="component" value="Unassembled WGS sequence"/>
</dbReference>
<protein>
    <submittedName>
        <fullName evidence="6">Crp/Fnr family transcriptional regulator</fullName>
    </submittedName>
</protein>
<dbReference type="RefSeq" id="WP_083520546.1">
    <property type="nucleotide sequence ID" value="NZ_DALZQJ010000014.1"/>
</dbReference>
<evidence type="ECO:0000259" key="5">
    <source>
        <dbReference type="PROSITE" id="PS51063"/>
    </source>
</evidence>
<dbReference type="OrthoDB" id="8565101at2"/>
<dbReference type="InterPro" id="IPR018490">
    <property type="entry name" value="cNMP-bd_dom_sf"/>
</dbReference>
<keyword evidence="2" id="KW-0238">DNA-binding</keyword>
<dbReference type="CDD" id="cd00038">
    <property type="entry name" value="CAP_ED"/>
    <property type="match status" value="1"/>
</dbReference>
<evidence type="ECO:0000313" key="7">
    <source>
        <dbReference type="Proteomes" id="UP000220246"/>
    </source>
</evidence>
<dbReference type="InterPro" id="IPR036390">
    <property type="entry name" value="WH_DNA-bd_sf"/>
</dbReference>
<evidence type="ECO:0000256" key="3">
    <source>
        <dbReference type="ARBA" id="ARBA00023163"/>
    </source>
</evidence>
<dbReference type="AlphaFoldDB" id="A0A2A7V040"/>
<evidence type="ECO:0000256" key="1">
    <source>
        <dbReference type="ARBA" id="ARBA00023015"/>
    </source>
</evidence>
<dbReference type="Gene3D" id="2.60.120.10">
    <property type="entry name" value="Jelly Rolls"/>
    <property type="match status" value="1"/>
</dbReference>
<feature type="domain" description="HTH crp-type" evidence="5">
    <location>
        <begin position="178"/>
        <end position="250"/>
    </location>
</feature>
<dbReference type="InterPro" id="IPR036388">
    <property type="entry name" value="WH-like_DNA-bd_sf"/>
</dbReference>
<organism evidence="6 7">
    <name type="scientific">Comamonas terrigena</name>
    <dbReference type="NCBI Taxonomy" id="32013"/>
    <lineage>
        <taxon>Bacteria</taxon>
        <taxon>Pseudomonadati</taxon>
        <taxon>Pseudomonadota</taxon>
        <taxon>Betaproteobacteria</taxon>
        <taxon>Burkholderiales</taxon>
        <taxon>Comamonadaceae</taxon>
        <taxon>Comamonas</taxon>
    </lineage>
</organism>
<keyword evidence="1" id="KW-0805">Transcription regulation</keyword>
<dbReference type="GO" id="GO:0006355">
    <property type="term" value="P:regulation of DNA-templated transcription"/>
    <property type="evidence" value="ECO:0007669"/>
    <property type="project" value="InterPro"/>
</dbReference>
<evidence type="ECO:0000256" key="2">
    <source>
        <dbReference type="ARBA" id="ARBA00023125"/>
    </source>
</evidence>
<sequence>MASLSVSSPPLLRSDDAGAAPAPAPVPASWQALQTMPLLAHLGEADLQSLATRFRWRLLEPGQPLPDAFDEGRLNLIVHGRLWVRYYGSQGREMIVGDLMPGQWCGNHWLGECSQPPSVPLVVEAADASLIATLEGHEVKALFDRDPAVMEGMLSALLQGMNRLVWSLVARLVEMGTLSVGGRLHARLLMLAERAGVQNNQALLQPAPTQVSLAALLGSSREEVAREMSRLTRLGLLQREGRGLRLTNVDGLRVLLEDMR</sequence>
<evidence type="ECO:0000313" key="6">
    <source>
        <dbReference type="EMBL" id="PEH90949.1"/>
    </source>
</evidence>
<feature type="compositionally biased region" description="Low complexity" evidence="4">
    <location>
        <begin position="1"/>
        <end position="21"/>
    </location>
</feature>
<comment type="caution">
    <text evidence="6">The sequence shown here is derived from an EMBL/GenBank/DDBJ whole genome shotgun (WGS) entry which is preliminary data.</text>
</comment>
<dbReference type="InterPro" id="IPR014710">
    <property type="entry name" value="RmlC-like_jellyroll"/>
</dbReference>
<name>A0A2A7V040_COMTR</name>
<keyword evidence="7" id="KW-1185">Reference proteome</keyword>
<dbReference type="STRING" id="1219032.GCA_001515545_02995"/>
<dbReference type="GO" id="GO:0003677">
    <property type="term" value="F:DNA binding"/>
    <property type="evidence" value="ECO:0007669"/>
    <property type="project" value="UniProtKB-KW"/>
</dbReference>
<gene>
    <name evidence="6" type="ORF">CRM82_08025</name>
</gene>
<reference evidence="7" key="1">
    <citation type="submission" date="2017-09" db="EMBL/GenBank/DDBJ databases">
        <title>FDA dAtabase for Regulatory Grade micrObial Sequences (FDA-ARGOS): Supporting development and validation of Infectious Disease Dx tests.</title>
        <authorList>
            <person name="Minogue T."/>
            <person name="Wolcott M."/>
            <person name="Wasieloski L."/>
            <person name="Aguilar W."/>
            <person name="Moore D."/>
            <person name="Tallon L."/>
            <person name="Sadzewicz L."/>
            <person name="Ott S."/>
            <person name="Zhao X."/>
            <person name="Nagaraj S."/>
            <person name="Vavikolanu K."/>
            <person name="Aluvathingal J."/>
            <person name="Nadendla S."/>
            <person name="Sichtig H."/>
        </authorList>
    </citation>
    <scope>NUCLEOTIDE SEQUENCE [LARGE SCALE GENOMIC DNA]</scope>
    <source>
        <strain evidence="7">FDAARGOS_394</strain>
    </source>
</reference>
<dbReference type="Pfam" id="PF13545">
    <property type="entry name" value="HTH_Crp_2"/>
    <property type="match status" value="1"/>
</dbReference>
<dbReference type="InterPro" id="IPR012318">
    <property type="entry name" value="HTH_CRP"/>
</dbReference>
<dbReference type="PROSITE" id="PS51063">
    <property type="entry name" value="HTH_CRP_2"/>
    <property type="match status" value="1"/>
</dbReference>
<dbReference type="EMBL" id="PDEA01000001">
    <property type="protein sequence ID" value="PEH90949.1"/>
    <property type="molecule type" value="Genomic_DNA"/>
</dbReference>
<dbReference type="Gene3D" id="1.10.10.10">
    <property type="entry name" value="Winged helix-like DNA-binding domain superfamily/Winged helix DNA-binding domain"/>
    <property type="match status" value="1"/>
</dbReference>
<proteinExistence type="predicted"/>
<dbReference type="GeneID" id="80800545"/>
<dbReference type="SUPFAM" id="SSF46785">
    <property type="entry name" value="Winged helix' DNA-binding domain"/>
    <property type="match status" value="1"/>
</dbReference>
<dbReference type="SUPFAM" id="SSF51206">
    <property type="entry name" value="cAMP-binding domain-like"/>
    <property type="match status" value="1"/>
</dbReference>
<dbReference type="InterPro" id="IPR000595">
    <property type="entry name" value="cNMP-bd_dom"/>
</dbReference>
<keyword evidence="3" id="KW-0804">Transcription</keyword>